<reference evidence="2" key="1">
    <citation type="journal article" date="2021" name="G3 (Bethesda)">
        <title>Chromosome assembled and annotated genome sequence of Aspergillus flavus NRRL 3357.</title>
        <authorList>
            <person name="Skerker J.M."/>
            <person name="Pianalto K.M."/>
            <person name="Mondo S.J."/>
            <person name="Yang K."/>
            <person name="Arkin A.P."/>
            <person name="Keller N.P."/>
            <person name="Grigoriev I.V."/>
            <person name="Louise Glass N.L."/>
        </authorList>
    </citation>
    <scope>NUCLEOTIDE SEQUENCE [LARGE SCALE GENOMIC DNA]</scope>
    <source>
        <strain evidence="2">ATCC 200026 / FGSC A1120 / IAM 13836 / NRRL 3357 / JCM 12722 / SRRC 167</strain>
    </source>
</reference>
<proteinExistence type="predicted"/>
<dbReference type="EMBL" id="CP044616">
    <property type="protein sequence ID" value="QRD92962.1"/>
    <property type="molecule type" value="Genomic_DNA"/>
</dbReference>
<name>A0A7U2MZX0_ASPFN</name>
<gene>
    <name evidence="1" type="ORF">F9C07_13261</name>
</gene>
<evidence type="ECO:0000313" key="1">
    <source>
        <dbReference type="EMBL" id="QRD92962.1"/>
    </source>
</evidence>
<organism evidence="1 2">
    <name type="scientific">Aspergillus flavus (strain ATCC 200026 / FGSC A1120 / IAM 13836 / NRRL 3357 / JCM 12722 / SRRC 167)</name>
    <dbReference type="NCBI Taxonomy" id="332952"/>
    <lineage>
        <taxon>Eukaryota</taxon>
        <taxon>Fungi</taxon>
        <taxon>Dikarya</taxon>
        <taxon>Ascomycota</taxon>
        <taxon>Pezizomycotina</taxon>
        <taxon>Eurotiomycetes</taxon>
        <taxon>Eurotiomycetidae</taxon>
        <taxon>Eurotiales</taxon>
        <taxon>Aspergillaceae</taxon>
        <taxon>Aspergillus</taxon>
        <taxon>Aspergillus subgen. Circumdati</taxon>
    </lineage>
</organism>
<keyword evidence="2" id="KW-1185">Reference proteome</keyword>
<sequence length="76" mass="8350">MCGLGTVTITEDNNRLDIAITTIDSLVLCKATQALKCFVTLVYGYFKSDYDGFITLIASTQYILSSDSSRAYHRAA</sequence>
<dbReference type="Proteomes" id="UP000596276">
    <property type="component" value="Chromosome 8"/>
</dbReference>
<dbReference type="VEuPathDB" id="FungiDB:F9C07_13261"/>
<accession>A0A7U2MZX0</accession>
<dbReference type="AlphaFoldDB" id="A0A7U2MZX0"/>
<protein>
    <submittedName>
        <fullName evidence="1">Uncharacterized protein</fullName>
    </submittedName>
</protein>
<evidence type="ECO:0000313" key="2">
    <source>
        <dbReference type="Proteomes" id="UP000596276"/>
    </source>
</evidence>